<dbReference type="AlphaFoldDB" id="A0A6P1M326"/>
<dbReference type="Pfam" id="PF03780">
    <property type="entry name" value="Asp23"/>
    <property type="match status" value="1"/>
</dbReference>
<feature type="region of interest" description="Disordered" evidence="2">
    <location>
        <begin position="1"/>
        <end position="24"/>
    </location>
</feature>
<dbReference type="EMBL" id="CP047593">
    <property type="protein sequence ID" value="QHI68231.1"/>
    <property type="molecule type" value="Genomic_DNA"/>
</dbReference>
<reference evidence="3 4" key="1">
    <citation type="submission" date="2020-01" db="EMBL/GenBank/DDBJ databases">
        <title>Ponticoccus aerotolerans gen. nov., sp. nov., an anaerobic bacterium and proposal of Ponticoccusceae fam. nov., Ponticoccusles ord. nov. and Ponticoccuse classis nov. in the phylum Kiritimatiellaeota.</title>
        <authorList>
            <person name="Zhou L.Y."/>
            <person name="Du Z.J."/>
        </authorList>
    </citation>
    <scope>NUCLEOTIDE SEQUENCE [LARGE SCALE GENOMIC DNA]</scope>
    <source>
        <strain evidence="3 4">S-5007</strain>
    </source>
</reference>
<organism evidence="3 4">
    <name type="scientific">Tichowtungia aerotolerans</name>
    <dbReference type="NCBI Taxonomy" id="2697043"/>
    <lineage>
        <taxon>Bacteria</taxon>
        <taxon>Pseudomonadati</taxon>
        <taxon>Kiritimatiellota</taxon>
        <taxon>Tichowtungiia</taxon>
        <taxon>Tichowtungiales</taxon>
        <taxon>Tichowtungiaceae</taxon>
        <taxon>Tichowtungia</taxon>
    </lineage>
</organism>
<dbReference type="PANTHER" id="PTHR34297">
    <property type="entry name" value="HYPOTHETICAL CYTOSOLIC PROTEIN-RELATED"/>
    <property type="match status" value="1"/>
</dbReference>
<evidence type="ECO:0000256" key="2">
    <source>
        <dbReference type="SAM" id="MobiDB-lite"/>
    </source>
</evidence>
<keyword evidence="4" id="KW-1185">Reference proteome</keyword>
<protein>
    <submittedName>
        <fullName evidence="3">Asp23/Gls24 family envelope stress response protein</fullName>
    </submittedName>
</protein>
<sequence>MSDKENKTTLPPGQNYPVPEAKQDDAGLGSVRIHNNVISVIAHEAADRVPGVVELSGTLVDGLADIIGKKPRDRGIRVAVESENTITVELTVVLEYGVNIPETCGKLQAEVRQAVEDMTGKVVQAVNVSVQGLRRTEAGTAEG</sequence>
<dbReference type="KEGG" id="taer:GT409_01775"/>
<dbReference type="InterPro" id="IPR005531">
    <property type="entry name" value="Asp23"/>
</dbReference>
<proteinExistence type="inferred from homology"/>
<dbReference type="Proteomes" id="UP000464954">
    <property type="component" value="Chromosome"/>
</dbReference>
<evidence type="ECO:0000313" key="4">
    <source>
        <dbReference type="Proteomes" id="UP000464954"/>
    </source>
</evidence>
<evidence type="ECO:0000313" key="3">
    <source>
        <dbReference type="EMBL" id="QHI68231.1"/>
    </source>
</evidence>
<dbReference type="PANTHER" id="PTHR34297:SF1">
    <property type="entry name" value="ASP23_GLS24 FAMILY ENVELOPE STRESS RESPONSE PROTEIN"/>
    <property type="match status" value="1"/>
</dbReference>
<name>A0A6P1M326_9BACT</name>
<gene>
    <name evidence="3" type="ORF">GT409_01775</name>
</gene>
<accession>A0A6P1M326</accession>
<dbReference type="RefSeq" id="WP_160626353.1">
    <property type="nucleotide sequence ID" value="NZ_CP047593.1"/>
</dbReference>
<evidence type="ECO:0000256" key="1">
    <source>
        <dbReference type="ARBA" id="ARBA00005721"/>
    </source>
</evidence>
<comment type="similarity">
    <text evidence="1">Belongs to the asp23 family.</text>
</comment>